<comment type="caution">
    <text evidence="1">The sequence shown here is derived from an EMBL/GenBank/DDBJ whole genome shotgun (WGS) entry which is preliminary data.</text>
</comment>
<keyword evidence="2" id="KW-1185">Reference proteome</keyword>
<organism evidence="1 2">
    <name type="scientific">Plakobranchus ocellatus</name>
    <dbReference type="NCBI Taxonomy" id="259542"/>
    <lineage>
        <taxon>Eukaryota</taxon>
        <taxon>Metazoa</taxon>
        <taxon>Spiralia</taxon>
        <taxon>Lophotrochozoa</taxon>
        <taxon>Mollusca</taxon>
        <taxon>Gastropoda</taxon>
        <taxon>Heterobranchia</taxon>
        <taxon>Euthyneura</taxon>
        <taxon>Panpulmonata</taxon>
        <taxon>Sacoglossa</taxon>
        <taxon>Placobranchoidea</taxon>
        <taxon>Plakobranchidae</taxon>
        <taxon>Plakobranchus</taxon>
    </lineage>
</organism>
<sequence length="100" mass="11701">MKQIHKYVPISLMNRSKSHRIWISLYLYGEEANCDGTSWASPRRLHSPNKEDKDLSIWAALSQWTWLVYYLTIEITYKSPIIVWVITQKSSANVLIDSSK</sequence>
<evidence type="ECO:0000313" key="1">
    <source>
        <dbReference type="EMBL" id="GFO44221.1"/>
    </source>
</evidence>
<dbReference type="EMBL" id="BLXT01007939">
    <property type="protein sequence ID" value="GFO44221.1"/>
    <property type="molecule type" value="Genomic_DNA"/>
</dbReference>
<name>A0AAV4DK18_9GAST</name>
<accession>A0AAV4DK18</accession>
<dbReference type="Proteomes" id="UP000735302">
    <property type="component" value="Unassembled WGS sequence"/>
</dbReference>
<reference evidence="1 2" key="1">
    <citation type="journal article" date="2021" name="Elife">
        <title>Chloroplast acquisition without the gene transfer in kleptoplastic sea slugs, Plakobranchus ocellatus.</title>
        <authorList>
            <person name="Maeda T."/>
            <person name="Takahashi S."/>
            <person name="Yoshida T."/>
            <person name="Shimamura S."/>
            <person name="Takaki Y."/>
            <person name="Nagai Y."/>
            <person name="Toyoda A."/>
            <person name="Suzuki Y."/>
            <person name="Arimoto A."/>
            <person name="Ishii H."/>
            <person name="Satoh N."/>
            <person name="Nishiyama T."/>
            <person name="Hasebe M."/>
            <person name="Maruyama T."/>
            <person name="Minagawa J."/>
            <person name="Obokata J."/>
            <person name="Shigenobu S."/>
        </authorList>
    </citation>
    <scope>NUCLEOTIDE SEQUENCE [LARGE SCALE GENOMIC DNA]</scope>
</reference>
<proteinExistence type="predicted"/>
<evidence type="ECO:0000313" key="2">
    <source>
        <dbReference type="Proteomes" id="UP000735302"/>
    </source>
</evidence>
<dbReference type="AlphaFoldDB" id="A0AAV4DK18"/>
<gene>
    <name evidence="1" type="ORF">PoB_007072600</name>
</gene>
<protein>
    <submittedName>
        <fullName evidence="1">Uncharacterized protein</fullName>
    </submittedName>
</protein>